<evidence type="ECO:0000313" key="3">
    <source>
        <dbReference type="EMBL" id="MQS99026.1"/>
    </source>
</evidence>
<feature type="domain" description="Coenzyme Q-binding protein COQ10 START" evidence="2">
    <location>
        <begin position="13"/>
        <end position="134"/>
    </location>
</feature>
<evidence type="ECO:0000259" key="2">
    <source>
        <dbReference type="Pfam" id="PF03364"/>
    </source>
</evidence>
<dbReference type="Gene3D" id="3.30.530.20">
    <property type="match status" value="1"/>
</dbReference>
<reference evidence="3 4" key="1">
    <citation type="submission" date="2019-05" db="EMBL/GenBank/DDBJ databases">
        <title>Comparative genomics and metabolomics analyses of clavulanic acid producing Streptomyces species provides insight into specialized metabolism and evolution of beta-lactam biosynthetic gene clusters.</title>
        <authorList>
            <person name="Moore M.A."/>
            <person name="Cruz-Morales P."/>
            <person name="Barona Gomez F."/>
            <person name="Kapil T."/>
        </authorList>
    </citation>
    <scope>NUCLEOTIDE SEQUENCE [LARGE SCALE GENOMIC DNA]</scope>
    <source>
        <strain evidence="3 4">NRRL 5741</strain>
    </source>
</reference>
<dbReference type="EMBL" id="VCLA01000016">
    <property type="protein sequence ID" value="MQS99026.1"/>
    <property type="molecule type" value="Genomic_DNA"/>
</dbReference>
<sequence>MRHVELAALVKGAKAEDVQAALAAWERYPELAPHVRATTVHSGFPEETGSSSWELHFRSGLLRWTEDDVFDVTALKTSFTQSDGDFEEFDGVWSFRQQDDDVLVEFAGDFDFGIPSLEGILDPIAERVIKETVAFAIAGSFPSVTVLGEESGGGSDAMQEPAQPAAARG</sequence>
<keyword evidence="4" id="KW-1185">Reference proteome</keyword>
<evidence type="ECO:0000256" key="1">
    <source>
        <dbReference type="SAM" id="MobiDB-lite"/>
    </source>
</evidence>
<dbReference type="SUPFAM" id="SSF55961">
    <property type="entry name" value="Bet v1-like"/>
    <property type="match status" value="1"/>
</dbReference>
<evidence type="ECO:0000313" key="4">
    <source>
        <dbReference type="Proteomes" id="UP000419138"/>
    </source>
</evidence>
<name>A0A646KAU3_STRJU</name>
<dbReference type="Pfam" id="PF03364">
    <property type="entry name" value="Polyketide_cyc"/>
    <property type="match status" value="1"/>
</dbReference>
<dbReference type="AlphaFoldDB" id="A0A646KAU3"/>
<gene>
    <name evidence="3" type="ORF">FF041_02060</name>
</gene>
<accession>A0A646KAU3</accession>
<dbReference type="OrthoDB" id="9134299at2"/>
<comment type="caution">
    <text evidence="3">The sequence shown here is derived from an EMBL/GenBank/DDBJ whole genome shotgun (WGS) entry which is preliminary data.</text>
</comment>
<proteinExistence type="predicted"/>
<feature type="region of interest" description="Disordered" evidence="1">
    <location>
        <begin position="150"/>
        <end position="169"/>
    </location>
</feature>
<protein>
    <submittedName>
        <fullName evidence="3">Cyclase</fullName>
    </submittedName>
</protein>
<organism evidence="3 4">
    <name type="scientific">Streptomyces jumonjinensis</name>
    <dbReference type="NCBI Taxonomy" id="1945"/>
    <lineage>
        <taxon>Bacteria</taxon>
        <taxon>Bacillati</taxon>
        <taxon>Actinomycetota</taxon>
        <taxon>Actinomycetes</taxon>
        <taxon>Kitasatosporales</taxon>
        <taxon>Streptomycetaceae</taxon>
        <taxon>Streptomyces</taxon>
    </lineage>
</organism>
<dbReference type="InterPro" id="IPR005031">
    <property type="entry name" value="COQ10_START"/>
</dbReference>
<dbReference type="InterPro" id="IPR023393">
    <property type="entry name" value="START-like_dom_sf"/>
</dbReference>
<dbReference type="RefSeq" id="WP_153482312.1">
    <property type="nucleotide sequence ID" value="NZ_JBEPDZ010000005.1"/>
</dbReference>
<dbReference type="Proteomes" id="UP000419138">
    <property type="component" value="Unassembled WGS sequence"/>
</dbReference>